<feature type="signal peptide" evidence="3">
    <location>
        <begin position="1"/>
        <end position="20"/>
    </location>
</feature>
<evidence type="ECO:0000259" key="4">
    <source>
        <dbReference type="Pfam" id="PF18962"/>
    </source>
</evidence>
<dbReference type="EMBL" id="FQTW01000001">
    <property type="protein sequence ID" value="SHE29526.1"/>
    <property type="molecule type" value="Genomic_DNA"/>
</dbReference>
<evidence type="ECO:0000256" key="1">
    <source>
        <dbReference type="ARBA" id="ARBA00022729"/>
    </source>
</evidence>
<feature type="chain" id="PRO_5012883443" evidence="3">
    <location>
        <begin position="21"/>
        <end position="1012"/>
    </location>
</feature>
<dbReference type="NCBIfam" id="TIGR04183">
    <property type="entry name" value="Por_Secre_tail"/>
    <property type="match status" value="1"/>
</dbReference>
<evidence type="ECO:0000313" key="5">
    <source>
        <dbReference type="EMBL" id="SHE29526.1"/>
    </source>
</evidence>
<protein>
    <submittedName>
        <fullName evidence="5">Por secretion system C-terminal sorting domain-containing protein</fullName>
    </submittedName>
</protein>
<name>A0A1M4SBD7_9FLAO</name>
<dbReference type="AlphaFoldDB" id="A0A1M4SBD7"/>
<evidence type="ECO:0000313" key="6">
    <source>
        <dbReference type="Proteomes" id="UP000184462"/>
    </source>
</evidence>
<feature type="compositionally biased region" description="Low complexity" evidence="2">
    <location>
        <begin position="552"/>
        <end position="565"/>
    </location>
</feature>
<keyword evidence="6" id="KW-1185">Reference proteome</keyword>
<accession>A0A1M4SBD7</accession>
<gene>
    <name evidence="5" type="ORF">SAMN05444278_10170</name>
</gene>
<dbReference type="RefSeq" id="WP_073190405.1">
    <property type="nucleotide sequence ID" value="NZ_FQTW01000001.1"/>
</dbReference>
<organism evidence="5 6">
    <name type="scientific">Psychroflexus salarius</name>
    <dbReference type="NCBI Taxonomy" id="1155689"/>
    <lineage>
        <taxon>Bacteria</taxon>
        <taxon>Pseudomonadati</taxon>
        <taxon>Bacteroidota</taxon>
        <taxon>Flavobacteriia</taxon>
        <taxon>Flavobacteriales</taxon>
        <taxon>Flavobacteriaceae</taxon>
        <taxon>Psychroflexus</taxon>
    </lineage>
</organism>
<evidence type="ECO:0000256" key="3">
    <source>
        <dbReference type="SAM" id="SignalP"/>
    </source>
</evidence>
<dbReference type="Pfam" id="PF18962">
    <property type="entry name" value="Por_Secre_tail"/>
    <property type="match status" value="1"/>
</dbReference>
<sequence length="1012" mass="111331">MRFNYFFFLVLTIISISVNAQNNCDCDFVITSANQSFPNNTNNKTVCFQGNFTYNLNWENIDNKTELCIGENVTFNSAGLNWPNSKNFTISNYGVFNFGQSIELKNQTLINNYGLMNIKVSFNGGTLNNYSGAELNINSWSSFNKGTLNNNVDASVEIANQYTEFDQQFFLNSDGNVIVNGNFVLSSTDIILNGNNKFEKKFTNISSNNIISGQTYIGNNFVSNQNNSNITFDLFTNIDGKLNLFSGEAIFNGGVSVLGNTQINGGSSLIVEGNSNFNKLTIYNSGEIAAYTDGCKYINIENTAGSGGQVNAYNNATLTLNQVYDQPNNEWILSGNVNIANECSTPKTIWEGTVSSDANDPNNWSNGLPSLTVNAIIPETPNNPTLSSNLQAFNLNIHQNAAFNSNGNYTLSLSGDILGSGDLILNDGNLNFVGGERLQSVALSGEIKLNNLSVNNPNSISLNNSSIELFGILDLNQGNLMTNYDSSNPQTNLLTFKSNEANTAIVAPSTFQVIGEVKIERYIPAQKRAFRYITSSVNTTTSIRDNWQEGQNNTSNNYQNNINNNPGFGTHITGSVNGNNGFDATLTGNPSMFSWDINTSNWVQIPNTNQTNLSAGKAYSLLIRGDRSTNIYSSNNALGNPTTLRMTGELVSGDVDVSDKINASAGSYSLIGNPYQAQVDFKSLLKQEASNLDKNFYYAYNPNLGSRGGYVTVDLNESPVEITPSNLNNNSNGDNYRYLQPNQAVFVKTSSDATSAPTLVFKESYKDLNTLTNEVFSTTEVTSETAKISMNLHSVALNKIVDGVKFEFNSNYSSSVTDEDALKFWNSGTTIGINNNQNYLSIDKRNYPTEDELLGFWIGNYTTGEYKFNIEVSQLNSHHAFLIDNYTGIEYQLQNNTVNQINFEVDTNVSASTSSTRFNIRFEQTTLSNNEVLNSNNVKLYPNPVVNEFFKVSLPSFVDEANIIVYNNLGQKLISENIGTNNKISSKNLESGIYFVEVSANGYTYKTKLIVK</sequence>
<dbReference type="STRING" id="1155689.SAMN05444278_10170"/>
<dbReference type="InterPro" id="IPR026444">
    <property type="entry name" value="Secre_tail"/>
</dbReference>
<proteinExistence type="predicted"/>
<reference evidence="5 6" key="1">
    <citation type="submission" date="2016-11" db="EMBL/GenBank/DDBJ databases">
        <authorList>
            <person name="Jaros S."/>
            <person name="Januszkiewicz K."/>
            <person name="Wedrychowicz H."/>
        </authorList>
    </citation>
    <scope>NUCLEOTIDE SEQUENCE [LARGE SCALE GENOMIC DNA]</scope>
    <source>
        <strain evidence="5 6">DSM 25661</strain>
    </source>
</reference>
<evidence type="ECO:0000256" key="2">
    <source>
        <dbReference type="SAM" id="MobiDB-lite"/>
    </source>
</evidence>
<feature type="region of interest" description="Disordered" evidence="2">
    <location>
        <begin position="548"/>
        <end position="572"/>
    </location>
</feature>
<feature type="domain" description="Secretion system C-terminal sorting" evidence="4">
    <location>
        <begin position="940"/>
        <end position="1011"/>
    </location>
</feature>
<keyword evidence="1 3" id="KW-0732">Signal</keyword>
<dbReference type="OrthoDB" id="1652165at2"/>
<dbReference type="Proteomes" id="UP000184462">
    <property type="component" value="Unassembled WGS sequence"/>
</dbReference>